<reference evidence="2" key="1">
    <citation type="journal article" date="2020" name="Fungal Divers.">
        <title>Resolving the Mortierellaceae phylogeny through synthesis of multi-gene phylogenetics and phylogenomics.</title>
        <authorList>
            <person name="Vandepol N."/>
            <person name="Liber J."/>
            <person name="Desiro A."/>
            <person name="Na H."/>
            <person name="Kennedy M."/>
            <person name="Barry K."/>
            <person name="Grigoriev I.V."/>
            <person name="Miller A.N."/>
            <person name="O'Donnell K."/>
            <person name="Stajich J.E."/>
            <person name="Bonito G."/>
        </authorList>
    </citation>
    <scope>NUCLEOTIDE SEQUENCE</scope>
    <source>
        <strain evidence="2">NVP1</strain>
    </source>
</reference>
<organism evidence="2 3">
    <name type="scientific">Podila minutissima</name>
    <dbReference type="NCBI Taxonomy" id="64525"/>
    <lineage>
        <taxon>Eukaryota</taxon>
        <taxon>Fungi</taxon>
        <taxon>Fungi incertae sedis</taxon>
        <taxon>Mucoromycota</taxon>
        <taxon>Mortierellomycotina</taxon>
        <taxon>Mortierellomycetes</taxon>
        <taxon>Mortierellales</taxon>
        <taxon>Mortierellaceae</taxon>
        <taxon>Podila</taxon>
    </lineage>
</organism>
<feature type="non-terminal residue" evidence="2">
    <location>
        <position position="212"/>
    </location>
</feature>
<feature type="compositionally biased region" description="Polar residues" evidence="1">
    <location>
        <begin position="130"/>
        <end position="148"/>
    </location>
</feature>
<protein>
    <submittedName>
        <fullName evidence="2">Uncharacterized protein</fullName>
    </submittedName>
</protein>
<evidence type="ECO:0000313" key="2">
    <source>
        <dbReference type="EMBL" id="KAF9309701.1"/>
    </source>
</evidence>
<evidence type="ECO:0000313" key="3">
    <source>
        <dbReference type="Proteomes" id="UP000696485"/>
    </source>
</evidence>
<feature type="region of interest" description="Disordered" evidence="1">
    <location>
        <begin position="190"/>
        <end position="212"/>
    </location>
</feature>
<dbReference type="Proteomes" id="UP000696485">
    <property type="component" value="Unassembled WGS sequence"/>
</dbReference>
<name>A0A9P5S8G3_9FUNG</name>
<dbReference type="EMBL" id="JAAAUY010002803">
    <property type="protein sequence ID" value="KAF9309701.1"/>
    <property type="molecule type" value="Genomic_DNA"/>
</dbReference>
<gene>
    <name evidence="2" type="ORF">BG006_005024</name>
</gene>
<proteinExistence type="predicted"/>
<dbReference type="AlphaFoldDB" id="A0A9P5S8G3"/>
<comment type="caution">
    <text evidence="2">The sequence shown here is derived from an EMBL/GenBank/DDBJ whole genome shotgun (WGS) entry which is preliminary data.</text>
</comment>
<feature type="region of interest" description="Disordered" evidence="1">
    <location>
        <begin position="130"/>
        <end position="153"/>
    </location>
</feature>
<accession>A0A9P5S8G3</accession>
<evidence type="ECO:0000256" key="1">
    <source>
        <dbReference type="SAM" id="MobiDB-lite"/>
    </source>
</evidence>
<feature type="compositionally biased region" description="Polar residues" evidence="1">
    <location>
        <begin position="196"/>
        <end position="212"/>
    </location>
</feature>
<feature type="non-terminal residue" evidence="2">
    <location>
        <position position="1"/>
    </location>
</feature>
<keyword evidence="3" id="KW-1185">Reference proteome</keyword>
<sequence>PHHDGALVSYWERTDEDVRPEPCEYTLHILWLNAAIYGLEDKYNSWFKGLEVVPTPLRVDPEEEAEMLRDFEEIMKLEAELKTTKPTDKPSKLLPTVKLTRSVKHAMEIEVSTTATPLTKHANQAIKMSDISTGSTTAKTMHGSSNLNHEAKGGQWPLHVHKMVTRSRANKEHCNLPYLRKEIVEELAKGTKGKRNSVSANSVQEASRSTKG</sequence>